<keyword evidence="2" id="KW-1003">Cell membrane</keyword>
<feature type="region of interest" description="Disordered" evidence="8">
    <location>
        <begin position="1"/>
        <end position="24"/>
    </location>
</feature>
<evidence type="ECO:0000256" key="3">
    <source>
        <dbReference type="ARBA" id="ARBA00022676"/>
    </source>
</evidence>
<feature type="transmembrane region" description="Helical" evidence="9">
    <location>
        <begin position="106"/>
        <end position="124"/>
    </location>
</feature>
<dbReference type="Proteomes" id="UP000305887">
    <property type="component" value="Unassembled WGS sequence"/>
</dbReference>
<feature type="transmembrane region" description="Helical" evidence="9">
    <location>
        <begin position="136"/>
        <end position="165"/>
    </location>
</feature>
<name>A0A5C4N5S7_9RHOB</name>
<feature type="transmembrane region" description="Helical" evidence="9">
    <location>
        <begin position="224"/>
        <end position="244"/>
    </location>
</feature>
<keyword evidence="12" id="KW-1185">Reference proteome</keyword>
<dbReference type="GO" id="GO:0009103">
    <property type="term" value="P:lipopolysaccharide biosynthetic process"/>
    <property type="evidence" value="ECO:0007669"/>
    <property type="project" value="UniProtKB-ARBA"/>
</dbReference>
<evidence type="ECO:0000256" key="9">
    <source>
        <dbReference type="SAM" id="Phobius"/>
    </source>
</evidence>
<dbReference type="OrthoDB" id="7813221at2"/>
<keyword evidence="6 9" id="KW-1133">Transmembrane helix</keyword>
<feature type="transmembrane region" description="Helical" evidence="9">
    <location>
        <begin position="403"/>
        <end position="423"/>
    </location>
</feature>
<comment type="caution">
    <text evidence="11">The sequence shown here is derived from an EMBL/GenBank/DDBJ whole genome shotgun (WGS) entry which is preliminary data.</text>
</comment>
<evidence type="ECO:0000256" key="8">
    <source>
        <dbReference type="SAM" id="MobiDB-lite"/>
    </source>
</evidence>
<feature type="transmembrane region" description="Helical" evidence="9">
    <location>
        <begin position="354"/>
        <end position="372"/>
    </location>
</feature>
<organism evidence="11 12">
    <name type="scientific">Rubellimicrobium rubrum</name>
    <dbReference type="NCBI Taxonomy" id="2585369"/>
    <lineage>
        <taxon>Bacteria</taxon>
        <taxon>Pseudomonadati</taxon>
        <taxon>Pseudomonadota</taxon>
        <taxon>Alphaproteobacteria</taxon>
        <taxon>Rhodobacterales</taxon>
        <taxon>Roseobacteraceae</taxon>
        <taxon>Rubellimicrobium</taxon>
    </lineage>
</organism>
<dbReference type="GO" id="GO:0016763">
    <property type="term" value="F:pentosyltransferase activity"/>
    <property type="evidence" value="ECO:0007669"/>
    <property type="project" value="TreeGrafter"/>
</dbReference>
<keyword evidence="4 11" id="KW-0808">Transferase</keyword>
<evidence type="ECO:0000259" key="10">
    <source>
        <dbReference type="Pfam" id="PF13231"/>
    </source>
</evidence>
<dbReference type="InterPro" id="IPR038731">
    <property type="entry name" value="RgtA/B/C-like"/>
</dbReference>
<comment type="subcellular location">
    <subcellularLocation>
        <location evidence="1">Cell membrane</location>
        <topology evidence="1">Multi-pass membrane protein</topology>
    </subcellularLocation>
</comment>
<dbReference type="Pfam" id="PF13231">
    <property type="entry name" value="PMT_2"/>
    <property type="match status" value="1"/>
</dbReference>
<accession>A0A5C4N5S7</accession>
<evidence type="ECO:0000256" key="6">
    <source>
        <dbReference type="ARBA" id="ARBA00022989"/>
    </source>
</evidence>
<keyword evidence="5 9" id="KW-0812">Transmembrane</keyword>
<feature type="domain" description="Glycosyltransferase RgtA/B/C/D-like" evidence="10">
    <location>
        <begin position="91"/>
        <end position="244"/>
    </location>
</feature>
<proteinExistence type="predicted"/>
<dbReference type="AlphaFoldDB" id="A0A5C4N5S7"/>
<evidence type="ECO:0000313" key="11">
    <source>
        <dbReference type="EMBL" id="TNC53008.1"/>
    </source>
</evidence>
<feature type="transmembrane region" description="Helical" evidence="9">
    <location>
        <begin position="34"/>
        <end position="54"/>
    </location>
</feature>
<keyword evidence="7 9" id="KW-0472">Membrane</keyword>
<feature type="transmembrane region" description="Helical" evidence="9">
    <location>
        <begin position="185"/>
        <end position="212"/>
    </location>
</feature>
<dbReference type="EMBL" id="VDFU01000001">
    <property type="protein sequence ID" value="TNC53008.1"/>
    <property type="molecule type" value="Genomic_DNA"/>
</dbReference>
<protein>
    <submittedName>
        <fullName evidence="11">Glycosyltransferase family 39 protein</fullName>
    </submittedName>
</protein>
<evidence type="ECO:0000256" key="4">
    <source>
        <dbReference type="ARBA" id="ARBA00022679"/>
    </source>
</evidence>
<evidence type="ECO:0000256" key="7">
    <source>
        <dbReference type="ARBA" id="ARBA00023136"/>
    </source>
</evidence>
<sequence>MRGPRPEQPGLRRDHRRLRGPGDDAVTQRLQDPLLAILVLGLLLRLAWALLIPVEPVSDSAAYDTLARNIVEHGVFGFRPDEPSAYWAVGASALAAATYTILGDSYWGIVTLNIVAALVTAAFVERLGTRYFGRIAGLCAACTIALWPNLILFTTILSSELYFILFTVAGLWFWSRGDETRWTDIVLAGVCWAAACYMRPIILLFPVALLISAIPGGPRRFLRAGANCAVAMAVILALVAPWTYRNFQVFGEPVLMSTNFGANFWMGNNPESEGDYMPLPAWTEGMGEVERSDALLEQAKNHIRSEPGTFVRRTIEKALLMHSWESIGVAWNEPGITSRLGAAALLPLKLLLTGYWFVVLGLALAGFVMLLSREGVRGLFHPVVAGWAYFTAIHAIVVAGDRYHMPSVPFMALLAGLALAQLATRPAVTRFRAFGGLSR</sequence>
<dbReference type="InterPro" id="IPR050297">
    <property type="entry name" value="LipidA_mod_glycosyltrf_83"/>
</dbReference>
<keyword evidence="3" id="KW-0328">Glycosyltransferase</keyword>
<reference evidence="11 12" key="1">
    <citation type="submission" date="2019-06" db="EMBL/GenBank/DDBJ databases">
        <title>YIM 131921 draft genome.</title>
        <authorList>
            <person name="Jiang L."/>
        </authorList>
    </citation>
    <scope>NUCLEOTIDE SEQUENCE [LARGE SCALE GENOMIC DNA]</scope>
    <source>
        <strain evidence="11 12">YIM 131921</strain>
    </source>
</reference>
<dbReference type="GO" id="GO:0005886">
    <property type="term" value="C:plasma membrane"/>
    <property type="evidence" value="ECO:0007669"/>
    <property type="project" value="UniProtKB-SubCell"/>
</dbReference>
<gene>
    <name evidence="11" type="ORF">FHG66_01600</name>
</gene>
<evidence type="ECO:0000256" key="2">
    <source>
        <dbReference type="ARBA" id="ARBA00022475"/>
    </source>
</evidence>
<dbReference type="PANTHER" id="PTHR33908">
    <property type="entry name" value="MANNOSYLTRANSFERASE YKCB-RELATED"/>
    <property type="match status" value="1"/>
</dbReference>
<evidence type="ECO:0000256" key="1">
    <source>
        <dbReference type="ARBA" id="ARBA00004651"/>
    </source>
</evidence>
<evidence type="ECO:0000256" key="5">
    <source>
        <dbReference type="ARBA" id="ARBA00022692"/>
    </source>
</evidence>
<evidence type="ECO:0000313" key="12">
    <source>
        <dbReference type="Proteomes" id="UP000305887"/>
    </source>
</evidence>
<dbReference type="PANTHER" id="PTHR33908:SF11">
    <property type="entry name" value="MEMBRANE PROTEIN"/>
    <property type="match status" value="1"/>
</dbReference>
<feature type="transmembrane region" description="Helical" evidence="9">
    <location>
        <begin position="379"/>
        <end position="397"/>
    </location>
</feature>